<dbReference type="GO" id="GO:0016832">
    <property type="term" value="F:aldehyde-lyase activity"/>
    <property type="evidence" value="ECO:0007669"/>
    <property type="project" value="TreeGrafter"/>
</dbReference>
<gene>
    <name evidence="5" type="ORF">GC093_13535</name>
</gene>
<dbReference type="AlphaFoldDB" id="A0A972GUV2"/>
<evidence type="ECO:0000313" key="6">
    <source>
        <dbReference type="Proteomes" id="UP000641588"/>
    </source>
</evidence>
<dbReference type="PANTHER" id="PTHR30502">
    <property type="entry name" value="2-KETO-3-DEOXY-L-RHAMNONATE ALDOLASE"/>
    <property type="match status" value="1"/>
</dbReference>
<dbReference type="EMBL" id="WHOD01000055">
    <property type="protein sequence ID" value="NOU94232.1"/>
    <property type="molecule type" value="Genomic_DNA"/>
</dbReference>
<accession>A0A972GUV2</accession>
<evidence type="ECO:0000256" key="3">
    <source>
        <dbReference type="ARBA" id="ARBA00023239"/>
    </source>
</evidence>
<dbReference type="Gene3D" id="3.20.20.60">
    <property type="entry name" value="Phosphoenolpyruvate-binding domains"/>
    <property type="match status" value="1"/>
</dbReference>
<reference evidence="5" key="1">
    <citation type="submission" date="2019-10" db="EMBL/GenBank/DDBJ databases">
        <title>Description of Paenibacillus glebae sp. nov.</title>
        <authorList>
            <person name="Carlier A."/>
            <person name="Qi S."/>
        </authorList>
    </citation>
    <scope>NUCLEOTIDE SEQUENCE</scope>
    <source>
        <strain evidence="5">LMG 31456</strain>
    </source>
</reference>
<dbReference type="InterPro" id="IPR050251">
    <property type="entry name" value="HpcH-HpaI_aldolase"/>
</dbReference>
<dbReference type="RefSeq" id="WP_171652431.1">
    <property type="nucleotide sequence ID" value="NZ_WHOD01000055.1"/>
</dbReference>
<dbReference type="InterPro" id="IPR015813">
    <property type="entry name" value="Pyrv/PenolPyrv_kinase-like_dom"/>
</dbReference>
<keyword evidence="2" id="KW-0479">Metal-binding</keyword>
<organism evidence="5 6">
    <name type="scientific">Paenibacillus foliorum</name>
    <dbReference type="NCBI Taxonomy" id="2654974"/>
    <lineage>
        <taxon>Bacteria</taxon>
        <taxon>Bacillati</taxon>
        <taxon>Bacillota</taxon>
        <taxon>Bacilli</taxon>
        <taxon>Bacillales</taxon>
        <taxon>Paenibacillaceae</taxon>
        <taxon>Paenibacillus</taxon>
    </lineage>
</organism>
<comment type="similarity">
    <text evidence="1">Belongs to the HpcH/HpaI aldolase family.</text>
</comment>
<evidence type="ECO:0000259" key="4">
    <source>
        <dbReference type="Pfam" id="PF03328"/>
    </source>
</evidence>
<comment type="caution">
    <text evidence="5">The sequence shown here is derived from an EMBL/GenBank/DDBJ whole genome shotgun (WGS) entry which is preliminary data.</text>
</comment>
<feature type="domain" description="HpcH/HpaI aldolase/citrate lyase" evidence="4">
    <location>
        <begin position="30"/>
        <end position="240"/>
    </location>
</feature>
<evidence type="ECO:0000256" key="1">
    <source>
        <dbReference type="ARBA" id="ARBA00005568"/>
    </source>
</evidence>
<dbReference type="GO" id="GO:0005737">
    <property type="term" value="C:cytoplasm"/>
    <property type="evidence" value="ECO:0007669"/>
    <property type="project" value="TreeGrafter"/>
</dbReference>
<sequence length="270" mass="29920">MNSTDLLARLKDGGRAYGTLIISTSPRWPAEVKKLDLDFVFLDTEHMSIDRDQLSWMCRTYEALGMAPIVRIPYPDPHQATIALDAGASGIVAPYVETVEQVQALRGAVKMRPLKGQKLQKLLEGTETAEPQLAEYLKEYNREHILIVNIESQPALDALDEILAVPGLDAVLIGPHDLSCSLGVPEQYRHHLFMQAVETIIKKARAAGVAAGIHYFFGVDQEIGWGKEGMNLFIHASDMTAFMESMSRDLQIIKEGLGDKTIDSANRIHI</sequence>
<keyword evidence="3" id="KW-0456">Lyase</keyword>
<evidence type="ECO:0000313" key="5">
    <source>
        <dbReference type="EMBL" id="NOU94232.1"/>
    </source>
</evidence>
<dbReference type="SUPFAM" id="SSF51621">
    <property type="entry name" value="Phosphoenolpyruvate/pyruvate domain"/>
    <property type="match status" value="1"/>
</dbReference>
<keyword evidence="6" id="KW-1185">Reference proteome</keyword>
<name>A0A972GUV2_9BACL</name>
<dbReference type="GO" id="GO:0046872">
    <property type="term" value="F:metal ion binding"/>
    <property type="evidence" value="ECO:0007669"/>
    <property type="project" value="UniProtKB-KW"/>
</dbReference>
<dbReference type="InterPro" id="IPR040442">
    <property type="entry name" value="Pyrv_kinase-like_dom_sf"/>
</dbReference>
<dbReference type="InterPro" id="IPR005000">
    <property type="entry name" value="Aldolase/citrate-lyase_domain"/>
</dbReference>
<proteinExistence type="inferred from homology"/>
<evidence type="ECO:0000256" key="2">
    <source>
        <dbReference type="ARBA" id="ARBA00022723"/>
    </source>
</evidence>
<dbReference type="Proteomes" id="UP000641588">
    <property type="component" value="Unassembled WGS sequence"/>
</dbReference>
<dbReference type="PANTHER" id="PTHR30502:SF0">
    <property type="entry name" value="PHOSPHOENOLPYRUVATE CARBOXYLASE FAMILY PROTEIN"/>
    <property type="match status" value="1"/>
</dbReference>
<dbReference type="Pfam" id="PF03328">
    <property type="entry name" value="HpcH_HpaI"/>
    <property type="match status" value="1"/>
</dbReference>
<protein>
    <submittedName>
        <fullName evidence="5">Aldolase</fullName>
    </submittedName>
</protein>